<feature type="transmembrane region" description="Helical" evidence="6">
    <location>
        <begin position="223"/>
        <end position="242"/>
    </location>
</feature>
<feature type="domain" description="Sodium/calcium exchanger membrane region" evidence="7">
    <location>
        <begin position="223"/>
        <end position="369"/>
    </location>
</feature>
<keyword evidence="3 6" id="KW-1133">Transmembrane helix</keyword>
<feature type="transmembrane region" description="Helical" evidence="6">
    <location>
        <begin position="79"/>
        <end position="100"/>
    </location>
</feature>
<sequence>MVEAMAPPWSLGWSIAIFVLVAAVTVVASVRMATLGDVLADRTGWGEAVFGAVFFGLATSLSGIVMTAVSAAADQPGLAYSNAVGGIAAQTLALAVADFFHRRANLEHAAASSANLLFCCLLIGMLSLALMSGFGPDVTVLGVHPASVVLVAFYAGGLRLIHHEGAHPMWRAVHTRETVVDVPGASGGAPAPGSGGGAAGSGPVDALRADTPAGEGAGSTASLWAGFAVVGTVVAVGGWALAEAAVVVVESTGLSAGLVGAVAMGAVNALPETVAAVAAVRRGAMTLAVAAIIGGNSLDVLNLAVGDVFYRSGSLFHVAGTDELFLTCGALLMTVVLLAGLIVRQARGWGRIGFEGVLLIAVYAGIVGVLAF</sequence>
<evidence type="ECO:0000256" key="4">
    <source>
        <dbReference type="ARBA" id="ARBA00023136"/>
    </source>
</evidence>
<feature type="transmembrane region" description="Helical" evidence="6">
    <location>
        <begin position="12"/>
        <end position="36"/>
    </location>
</feature>
<accession>A0ABU7KTC4</accession>
<keyword evidence="2 6" id="KW-0812">Transmembrane</keyword>
<feature type="transmembrane region" description="Helical" evidence="6">
    <location>
        <begin position="140"/>
        <end position="161"/>
    </location>
</feature>
<proteinExistence type="predicted"/>
<evidence type="ECO:0000256" key="6">
    <source>
        <dbReference type="SAM" id="Phobius"/>
    </source>
</evidence>
<gene>
    <name evidence="8" type="ORF">Q8A49_17225</name>
</gene>
<comment type="caution">
    <text evidence="8">The sequence shown here is derived from an EMBL/GenBank/DDBJ whole genome shotgun (WGS) entry which is preliminary data.</text>
</comment>
<dbReference type="Pfam" id="PF01699">
    <property type="entry name" value="Na_Ca_ex"/>
    <property type="match status" value="2"/>
</dbReference>
<reference evidence="8 9" key="1">
    <citation type="submission" date="2023-07" db="EMBL/GenBank/DDBJ databases">
        <authorList>
            <person name="Girao M."/>
            <person name="Carvalho M.F."/>
        </authorList>
    </citation>
    <scope>NUCLEOTIDE SEQUENCE [LARGE SCALE GENOMIC DNA]</scope>
    <source>
        <strain evidence="8 9">66/93</strain>
    </source>
</reference>
<dbReference type="InterPro" id="IPR044880">
    <property type="entry name" value="NCX_ion-bd_dom_sf"/>
</dbReference>
<feature type="transmembrane region" description="Helical" evidence="6">
    <location>
        <begin position="324"/>
        <end position="343"/>
    </location>
</feature>
<evidence type="ECO:0000313" key="9">
    <source>
        <dbReference type="Proteomes" id="UP001348641"/>
    </source>
</evidence>
<feature type="region of interest" description="Disordered" evidence="5">
    <location>
        <begin position="183"/>
        <end position="205"/>
    </location>
</feature>
<evidence type="ECO:0000256" key="3">
    <source>
        <dbReference type="ARBA" id="ARBA00022989"/>
    </source>
</evidence>
<protein>
    <submittedName>
        <fullName evidence="8">Cation transporter</fullName>
    </submittedName>
</protein>
<feature type="transmembrane region" description="Helical" evidence="6">
    <location>
        <begin position="112"/>
        <end position="134"/>
    </location>
</feature>
<evidence type="ECO:0000259" key="7">
    <source>
        <dbReference type="Pfam" id="PF01699"/>
    </source>
</evidence>
<evidence type="ECO:0000256" key="2">
    <source>
        <dbReference type="ARBA" id="ARBA00022692"/>
    </source>
</evidence>
<dbReference type="Gene3D" id="1.20.1420.30">
    <property type="entry name" value="NCX, central ion-binding region"/>
    <property type="match status" value="2"/>
</dbReference>
<feature type="domain" description="Sodium/calcium exchanger membrane region" evidence="7">
    <location>
        <begin position="13"/>
        <end position="155"/>
    </location>
</feature>
<keyword evidence="4 6" id="KW-0472">Membrane</keyword>
<feature type="transmembrane region" description="Helical" evidence="6">
    <location>
        <begin position="352"/>
        <end position="371"/>
    </location>
</feature>
<dbReference type="Proteomes" id="UP001348641">
    <property type="component" value="Unassembled WGS sequence"/>
</dbReference>
<evidence type="ECO:0000256" key="1">
    <source>
        <dbReference type="ARBA" id="ARBA00004141"/>
    </source>
</evidence>
<dbReference type="EMBL" id="JAUUCC010000042">
    <property type="protein sequence ID" value="MEE2052244.1"/>
    <property type="molecule type" value="Genomic_DNA"/>
</dbReference>
<evidence type="ECO:0000313" key="8">
    <source>
        <dbReference type="EMBL" id="MEE2052244.1"/>
    </source>
</evidence>
<dbReference type="RefSeq" id="WP_330159288.1">
    <property type="nucleotide sequence ID" value="NZ_BAAAJA010000003.1"/>
</dbReference>
<feature type="transmembrane region" description="Helical" evidence="6">
    <location>
        <begin position="48"/>
        <end position="73"/>
    </location>
</feature>
<name>A0ABU7KTC4_9ACTN</name>
<feature type="transmembrane region" description="Helical" evidence="6">
    <location>
        <begin position="254"/>
        <end position="271"/>
    </location>
</feature>
<comment type="subcellular location">
    <subcellularLocation>
        <location evidence="1">Membrane</location>
        <topology evidence="1">Multi-pass membrane protein</topology>
    </subcellularLocation>
</comment>
<feature type="transmembrane region" description="Helical" evidence="6">
    <location>
        <begin position="283"/>
        <end position="304"/>
    </location>
</feature>
<dbReference type="InterPro" id="IPR004837">
    <property type="entry name" value="NaCa_Exmemb"/>
</dbReference>
<organism evidence="8 9">
    <name type="scientific">Nocardiopsis tropica</name>
    <dbReference type="NCBI Taxonomy" id="109330"/>
    <lineage>
        <taxon>Bacteria</taxon>
        <taxon>Bacillati</taxon>
        <taxon>Actinomycetota</taxon>
        <taxon>Actinomycetes</taxon>
        <taxon>Streptosporangiales</taxon>
        <taxon>Nocardiopsidaceae</taxon>
        <taxon>Nocardiopsis</taxon>
    </lineage>
</organism>
<evidence type="ECO:0000256" key="5">
    <source>
        <dbReference type="SAM" id="MobiDB-lite"/>
    </source>
</evidence>